<sequence>MALFQHYDRARIEPDARVQEWCQEFEAQYGVKLDDIRSPSFRQGWIGPRVHAPRIINGQGTPTWQPVVQPLSASTTPRPNLHLSTNHYDYSMGGQAHSYPVSFQQPRSAHTPYNTMPMDPMPAPTTHWPGEQSLGPLPSLPRIFDRQEVSAMHLSPVGQVPPYPVSYPDGYLPGPNALAHHHQYQSGHHFRVRTNGLSGNALDPLSAATTATDRFSSISPADEHSQPAKRAPVGLGWLADEPRAERKAGSLL</sequence>
<dbReference type="EMBL" id="KV417266">
    <property type="protein sequence ID" value="KZP01589.1"/>
    <property type="molecule type" value="Genomic_DNA"/>
</dbReference>
<feature type="region of interest" description="Disordered" evidence="1">
    <location>
        <begin position="216"/>
        <end position="252"/>
    </location>
</feature>
<feature type="compositionally biased region" description="Basic and acidic residues" evidence="1">
    <location>
        <begin position="240"/>
        <end position="252"/>
    </location>
</feature>
<evidence type="ECO:0000313" key="3">
    <source>
        <dbReference type="Proteomes" id="UP000076738"/>
    </source>
</evidence>
<proteinExistence type="predicted"/>
<feature type="non-terminal residue" evidence="2">
    <location>
        <position position="1"/>
    </location>
</feature>
<protein>
    <submittedName>
        <fullName evidence="2">Uncharacterized protein</fullName>
    </submittedName>
</protein>
<organism evidence="2 3">
    <name type="scientific">Calocera viscosa (strain TUFC12733)</name>
    <dbReference type="NCBI Taxonomy" id="1330018"/>
    <lineage>
        <taxon>Eukaryota</taxon>
        <taxon>Fungi</taxon>
        <taxon>Dikarya</taxon>
        <taxon>Basidiomycota</taxon>
        <taxon>Agaricomycotina</taxon>
        <taxon>Dacrymycetes</taxon>
        <taxon>Dacrymycetales</taxon>
        <taxon>Dacrymycetaceae</taxon>
        <taxon>Calocera</taxon>
    </lineage>
</organism>
<accession>A0A167S574</accession>
<dbReference type="STRING" id="1330018.A0A167S574"/>
<keyword evidence="3" id="KW-1185">Reference proteome</keyword>
<evidence type="ECO:0000313" key="2">
    <source>
        <dbReference type="EMBL" id="KZP01589.1"/>
    </source>
</evidence>
<dbReference type="AlphaFoldDB" id="A0A167S574"/>
<gene>
    <name evidence="2" type="ORF">CALVIDRAFT_532365</name>
</gene>
<reference evidence="2 3" key="1">
    <citation type="journal article" date="2016" name="Mol. Biol. Evol.">
        <title>Comparative Genomics of Early-Diverging Mushroom-Forming Fungi Provides Insights into the Origins of Lignocellulose Decay Capabilities.</title>
        <authorList>
            <person name="Nagy L.G."/>
            <person name="Riley R."/>
            <person name="Tritt A."/>
            <person name="Adam C."/>
            <person name="Daum C."/>
            <person name="Floudas D."/>
            <person name="Sun H."/>
            <person name="Yadav J.S."/>
            <person name="Pangilinan J."/>
            <person name="Larsson K.H."/>
            <person name="Matsuura K."/>
            <person name="Barry K."/>
            <person name="Labutti K."/>
            <person name="Kuo R."/>
            <person name="Ohm R.A."/>
            <person name="Bhattacharya S.S."/>
            <person name="Shirouzu T."/>
            <person name="Yoshinaga Y."/>
            <person name="Martin F.M."/>
            <person name="Grigoriev I.V."/>
            <person name="Hibbett D.S."/>
        </authorList>
    </citation>
    <scope>NUCLEOTIDE SEQUENCE [LARGE SCALE GENOMIC DNA]</scope>
    <source>
        <strain evidence="2 3">TUFC12733</strain>
    </source>
</reference>
<name>A0A167S574_CALVF</name>
<dbReference type="Proteomes" id="UP000076738">
    <property type="component" value="Unassembled WGS sequence"/>
</dbReference>
<evidence type="ECO:0000256" key="1">
    <source>
        <dbReference type="SAM" id="MobiDB-lite"/>
    </source>
</evidence>
<feature type="non-terminal residue" evidence="2">
    <location>
        <position position="252"/>
    </location>
</feature>